<dbReference type="GO" id="GO:0008933">
    <property type="term" value="F:peptidoglycan lytic transglycosylase activity"/>
    <property type="evidence" value="ECO:0007669"/>
    <property type="project" value="TreeGrafter"/>
</dbReference>
<evidence type="ECO:0000256" key="2">
    <source>
        <dbReference type="ARBA" id="ARBA00012587"/>
    </source>
</evidence>
<dbReference type="SMART" id="SM00925">
    <property type="entry name" value="MltA"/>
    <property type="match status" value="1"/>
</dbReference>
<organism evidence="8">
    <name type="scientific">uncultured delta proteobacterium</name>
    <dbReference type="NCBI Taxonomy" id="34034"/>
    <lineage>
        <taxon>Bacteria</taxon>
        <taxon>Deltaproteobacteria</taxon>
        <taxon>environmental samples</taxon>
    </lineage>
</organism>
<evidence type="ECO:0000259" key="7">
    <source>
        <dbReference type="SMART" id="SM00925"/>
    </source>
</evidence>
<dbReference type="GO" id="GO:0019867">
    <property type="term" value="C:outer membrane"/>
    <property type="evidence" value="ECO:0007669"/>
    <property type="project" value="InterPro"/>
</dbReference>
<dbReference type="Gene3D" id="2.40.40.10">
    <property type="entry name" value="RlpA-like domain"/>
    <property type="match status" value="1"/>
</dbReference>
<evidence type="ECO:0000256" key="1">
    <source>
        <dbReference type="ARBA" id="ARBA00001420"/>
    </source>
</evidence>
<feature type="signal peptide" evidence="6">
    <location>
        <begin position="1"/>
        <end position="20"/>
    </location>
</feature>
<dbReference type="GO" id="GO:0009253">
    <property type="term" value="P:peptidoglycan catabolic process"/>
    <property type="evidence" value="ECO:0007669"/>
    <property type="project" value="TreeGrafter"/>
</dbReference>
<dbReference type="GO" id="GO:0009254">
    <property type="term" value="P:peptidoglycan turnover"/>
    <property type="evidence" value="ECO:0007669"/>
    <property type="project" value="InterPro"/>
</dbReference>
<evidence type="ECO:0000313" key="8">
    <source>
        <dbReference type="EMBL" id="SBV99499.1"/>
    </source>
</evidence>
<keyword evidence="3" id="KW-0456">Lyase</keyword>
<keyword evidence="6" id="KW-0732">Signal</keyword>
<dbReference type="PIRSF" id="PIRSF019422">
    <property type="entry name" value="MltA"/>
    <property type="match status" value="1"/>
</dbReference>
<dbReference type="PANTHER" id="PTHR30124:SF0">
    <property type="entry name" value="MEMBRANE-BOUND LYTIC MUREIN TRANSGLYCOSYLASE A"/>
    <property type="match status" value="1"/>
</dbReference>
<dbReference type="PANTHER" id="PTHR30124">
    <property type="entry name" value="MEMBRANE-BOUND LYTIC MUREIN TRANSGLYCOSYLASE A"/>
    <property type="match status" value="1"/>
</dbReference>
<evidence type="ECO:0000256" key="3">
    <source>
        <dbReference type="ARBA" id="ARBA00023239"/>
    </source>
</evidence>
<evidence type="ECO:0000256" key="4">
    <source>
        <dbReference type="ARBA" id="ARBA00023316"/>
    </source>
</evidence>
<protein>
    <recommendedName>
        <fullName evidence="2">peptidoglycan lytic exotransglycosylase</fullName>
        <ecNumber evidence="2">4.2.2.n1</ecNumber>
    </recommendedName>
    <alternativeName>
        <fullName evidence="5">Murein hydrolase A</fullName>
    </alternativeName>
</protein>
<dbReference type="AlphaFoldDB" id="A0A212JJ92"/>
<dbReference type="GO" id="GO:0071555">
    <property type="term" value="P:cell wall organization"/>
    <property type="evidence" value="ECO:0007669"/>
    <property type="project" value="UniProtKB-KW"/>
</dbReference>
<dbReference type="GO" id="GO:0004553">
    <property type="term" value="F:hydrolase activity, hydrolyzing O-glycosyl compounds"/>
    <property type="evidence" value="ECO:0007669"/>
    <property type="project" value="InterPro"/>
</dbReference>
<dbReference type="CDD" id="cd14485">
    <property type="entry name" value="mltA_like_LT_A"/>
    <property type="match status" value="1"/>
</dbReference>
<keyword evidence="4" id="KW-0961">Cell wall biogenesis/degradation</keyword>
<gene>
    <name evidence="8" type="ORF">KL86DPRO_11605</name>
</gene>
<feature type="domain" description="Lytic transglycosylase MltA" evidence="7">
    <location>
        <begin position="173"/>
        <end position="307"/>
    </location>
</feature>
<dbReference type="InterPro" id="IPR005300">
    <property type="entry name" value="MltA_B"/>
</dbReference>
<accession>A0A212JJ92</accession>
<evidence type="ECO:0000256" key="5">
    <source>
        <dbReference type="ARBA" id="ARBA00030918"/>
    </source>
</evidence>
<evidence type="ECO:0000256" key="6">
    <source>
        <dbReference type="SAM" id="SignalP"/>
    </source>
</evidence>
<dbReference type="Pfam" id="PF06725">
    <property type="entry name" value="3D"/>
    <property type="match status" value="1"/>
</dbReference>
<dbReference type="Pfam" id="PF03562">
    <property type="entry name" value="MltA"/>
    <property type="match status" value="1"/>
</dbReference>
<dbReference type="InterPro" id="IPR010611">
    <property type="entry name" value="3D_dom"/>
</dbReference>
<proteinExistence type="predicted"/>
<dbReference type="InterPro" id="IPR036908">
    <property type="entry name" value="RlpA-like_sf"/>
</dbReference>
<dbReference type="EC" id="4.2.2.n1" evidence="2"/>
<dbReference type="SUPFAM" id="SSF50685">
    <property type="entry name" value="Barwin-like endoglucanases"/>
    <property type="match status" value="1"/>
</dbReference>
<sequence>MKQSSLARAALYLFLAASLAAPLAGCGKTVLPSANGQGANGQIANGQGAARGPVAAMPSLFTPLETHAAVTLADAEALRLVRQLSPRQQGLSSWRDMDAAVARSLSFARNKPANGAALSFPGLTATWGDIARSAELLQRLLPSLDAKPELLASSFRWVRLGPDFSFTGYYEPTLAASRKPTGKLSHPLYKRPPDLRNGVPYFTRNQIDRGGALRGKGLEIAYVDETDAFFLHVQGSGRLRFQDGSVIHVLYAAKNNRSYVSLGRVMKERGLLPEDGVNMKAIREYLAKNPGQRAELFDENPSYVFFRAETYGPIGSMGAVITPWVSLAVDRRSVPQGSVAMILTPLPGPDGRHTRPFPALTLPQDSGGAIKGHRMDLFCGAGDEAEHVAGHLDVKGAVYILLPK</sequence>
<feature type="chain" id="PRO_5012148832" description="peptidoglycan lytic exotransglycosylase" evidence="6">
    <location>
        <begin position="21"/>
        <end position="404"/>
    </location>
</feature>
<dbReference type="Gene3D" id="2.40.240.50">
    <property type="entry name" value="Barwin-like endoglucanases"/>
    <property type="match status" value="1"/>
</dbReference>
<comment type="catalytic activity">
    <reaction evidence="1">
        <text>Exolytic cleavage of the (1-&gt;4)-beta-glycosidic linkage between N-acetylmuramic acid (MurNAc) and N-acetylglucosamine (GlcNAc) residues in peptidoglycan, from either the reducing or the non-reducing ends of the peptidoglycan chains, with concomitant formation of a 1,6-anhydrobond in the MurNAc residue.</text>
        <dbReference type="EC" id="4.2.2.n1"/>
    </reaction>
</comment>
<dbReference type="InterPro" id="IPR026044">
    <property type="entry name" value="MltA"/>
</dbReference>
<dbReference type="EMBL" id="FLUQ01000001">
    <property type="protein sequence ID" value="SBV99499.1"/>
    <property type="molecule type" value="Genomic_DNA"/>
</dbReference>
<dbReference type="CDD" id="cd14668">
    <property type="entry name" value="mlta_B"/>
    <property type="match status" value="1"/>
</dbReference>
<name>A0A212JJ92_9DELT</name>
<reference evidence="8" key="1">
    <citation type="submission" date="2016-04" db="EMBL/GenBank/DDBJ databases">
        <authorList>
            <person name="Evans L.H."/>
            <person name="Alamgir A."/>
            <person name="Owens N."/>
            <person name="Weber N.D."/>
            <person name="Virtaneva K."/>
            <person name="Barbian K."/>
            <person name="Babar A."/>
            <person name="Rosenke K."/>
        </authorList>
    </citation>
    <scope>NUCLEOTIDE SEQUENCE</scope>
    <source>
        <strain evidence="8">86</strain>
    </source>
</reference>